<dbReference type="PANTHER" id="PTHR16128">
    <property type="entry name" value="FAD/NAD(P)-BINDING OXIDOREDUCTASE FAMILY PROTEIN"/>
    <property type="match status" value="1"/>
</dbReference>
<dbReference type="AlphaFoldDB" id="A0A7S0JCF6"/>
<sequence length="390" mass="41204">MRVAIVGGGVGGCALIYGIRDELKSSRISATLFEMGRGCGGRTATRKTRELAALTVDHGAPSFATRTAELFMLCEEFARMGGIERLKDAVGVLDSKGVFQREPIIPPRFTGGAKGISTFCELLLRGGDPLAEPLARVVSSTRVSSVMKTSAGWRLSDRQGADLGEFDWLVVTGTGFAHPRWTAIFGGTAPLVAAAEKMGDPALDACLNALKLLTFKPVTACLMAFDGAAAAAWAGLPFCKARIESNPTVSRLVIRRINANLTAVVLHSTHGFSESEADVFGANSAAARVGGAQSDAIREQSILSKMQAELKKILVPNVLAASDFVPCWGPHLHRWGGGFPRDPLLAAEHAFVPSVSCAFCGDFIASERARTVEGAALSGFTTARKLVDLL</sequence>
<dbReference type="Pfam" id="PF13450">
    <property type="entry name" value="NAD_binding_8"/>
    <property type="match status" value="1"/>
</dbReference>
<dbReference type="Gene3D" id="3.90.660.10">
    <property type="match status" value="1"/>
</dbReference>
<gene>
    <name evidence="1" type="ORF">CLEP1334_LOCUS22674</name>
</gene>
<evidence type="ECO:0000313" key="1">
    <source>
        <dbReference type="EMBL" id="CAD8547384.1"/>
    </source>
</evidence>
<proteinExistence type="predicted"/>
<organism evidence="1">
    <name type="scientific">Calcidiscus leptoporus</name>
    <dbReference type="NCBI Taxonomy" id="127549"/>
    <lineage>
        <taxon>Eukaryota</taxon>
        <taxon>Haptista</taxon>
        <taxon>Haptophyta</taxon>
        <taxon>Prymnesiophyceae</taxon>
        <taxon>Coccolithales</taxon>
        <taxon>Calcidiscaceae</taxon>
        <taxon>Calcidiscus</taxon>
    </lineage>
</organism>
<dbReference type="PANTHER" id="PTHR16128:SF5">
    <property type="entry name" value="FAD_NAD(P)-BINDING OXIDOREDUCTASE FAMILY PROTEIN"/>
    <property type="match status" value="1"/>
</dbReference>
<reference evidence="1" key="1">
    <citation type="submission" date="2021-01" db="EMBL/GenBank/DDBJ databases">
        <authorList>
            <person name="Corre E."/>
            <person name="Pelletier E."/>
            <person name="Niang G."/>
            <person name="Scheremetjew M."/>
            <person name="Finn R."/>
            <person name="Kale V."/>
            <person name="Holt S."/>
            <person name="Cochrane G."/>
            <person name="Meng A."/>
            <person name="Brown T."/>
            <person name="Cohen L."/>
        </authorList>
    </citation>
    <scope>NUCLEOTIDE SEQUENCE</scope>
    <source>
        <strain evidence="1">RCC1130</strain>
    </source>
</reference>
<protein>
    <recommendedName>
        <fullName evidence="2">Amine oxidase domain-containing protein</fullName>
    </recommendedName>
</protein>
<dbReference type="SUPFAM" id="SSF51905">
    <property type="entry name" value="FAD/NAD(P)-binding domain"/>
    <property type="match status" value="1"/>
</dbReference>
<evidence type="ECO:0008006" key="2">
    <source>
        <dbReference type="Google" id="ProtNLM"/>
    </source>
</evidence>
<dbReference type="EMBL" id="HBER01045143">
    <property type="protein sequence ID" value="CAD8547384.1"/>
    <property type="molecule type" value="Transcribed_RNA"/>
</dbReference>
<dbReference type="InterPro" id="IPR036188">
    <property type="entry name" value="FAD/NAD-bd_sf"/>
</dbReference>
<accession>A0A7S0JCF6</accession>
<dbReference type="Gene3D" id="3.50.50.60">
    <property type="entry name" value="FAD/NAD(P)-binding domain"/>
    <property type="match status" value="1"/>
</dbReference>
<name>A0A7S0JCF6_9EUKA</name>